<evidence type="ECO:0000313" key="3">
    <source>
        <dbReference type="Proteomes" id="UP000748531"/>
    </source>
</evidence>
<feature type="compositionally biased region" description="Basic and acidic residues" evidence="1">
    <location>
        <begin position="266"/>
        <end position="280"/>
    </location>
</feature>
<evidence type="ECO:0000313" key="2">
    <source>
        <dbReference type="EMBL" id="KAF5401110.1"/>
    </source>
</evidence>
<protein>
    <recommendedName>
        <fullName evidence="4">Endonuclease/exonuclease/phosphatase domain-containing protein</fullName>
    </recommendedName>
</protein>
<dbReference type="OrthoDB" id="6253867at2759"/>
<dbReference type="AlphaFoldDB" id="A0A8J4WRG5"/>
<dbReference type="GO" id="GO:0006308">
    <property type="term" value="P:DNA catabolic process"/>
    <property type="evidence" value="ECO:0007669"/>
    <property type="project" value="InterPro"/>
</dbReference>
<keyword evidence="3" id="KW-1185">Reference proteome</keyword>
<dbReference type="Gene3D" id="3.60.10.10">
    <property type="entry name" value="Endonuclease/exonuclease/phosphatase"/>
    <property type="match status" value="1"/>
</dbReference>
<comment type="caution">
    <text evidence="2">The sequence shown here is derived from an EMBL/GenBank/DDBJ whole genome shotgun (WGS) entry which is preliminary data.</text>
</comment>
<accession>A0A8J4WRG5</accession>
<organism evidence="2 3">
    <name type="scientific">Paragonimus heterotremus</name>
    <dbReference type="NCBI Taxonomy" id="100268"/>
    <lineage>
        <taxon>Eukaryota</taxon>
        <taxon>Metazoa</taxon>
        <taxon>Spiralia</taxon>
        <taxon>Lophotrochozoa</taxon>
        <taxon>Platyhelminthes</taxon>
        <taxon>Trematoda</taxon>
        <taxon>Digenea</taxon>
        <taxon>Plagiorchiida</taxon>
        <taxon>Troglotremata</taxon>
        <taxon>Troglotrematidae</taxon>
        <taxon>Paragonimus</taxon>
    </lineage>
</organism>
<proteinExistence type="predicted"/>
<reference evidence="2" key="1">
    <citation type="submission" date="2019-05" db="EMBL/GenBank/DDBJ databases">
        <title>Annotation for the trematode Paragonimus heterotremus.</title>
        <authorList>
            <person name="Choi Y.-J."/>
        </authorList>
    </citation>
    <scope>NUCLEOTIDE SEQUENCE</scope>
    <source>
        <strain evidence="2">LC</strain>
    </source>
</reference>
<feature type="region of interest" description="Disordered" evidence="1">
    <location>
        <begin position="263"/>
        <end position="285"/>
    </location>
</feature>
<gene>
    <name evidence="2" type="ORF">PHET_05541</name>
</gene>
<dbReference type="PRINTS" id="PR00130">
    <property type="entry name" value="DNASEI"/>
</dbReference>
<sequence>MIVTENNLILGSVNLEIQNQTQTDESTVVKYLTRIISEVDLCLLYGFAWRPRLTPGLLLDELNSNETQYKYVDDPQNPDAAAFYKPGTVTAEVSKPSELDPVLSTHGGCPLRCYVTPKHPGLPDFLLTTVKMNNAEAVKDLNDVCLMLQCLQRKFQNIVLIGDFGHVCQRHSTSDEYKWLHSEQFTWFPDDQMPASDTSGTTVHNQIVCFGDLLKEAFQREQSTTVDISKLLNISPNEVLSITTYPPVRIELKRRDSIDSILTDTPKMESCESTETDKRVSRQSSRQSLVSERIRKVSVTVLNKIKGRTNSLKKYIMWADVEDTDAVVRSRMECAFLFRSADPVVGQTYEDCKTTESCA</sequence>
<name>A0A8J4WRG5_9TREM</name>
<dbReference type="InterPro" id="IPR036691">
    <property type="entry name" value="Endo/exonu/phosph_ase_sf"/>
</dbReference>
<dbReference type="EMBL" id="LUCH01002700">
    <property type="protein sequence ID" value="KAF5401110.1"/>
    <property type="molecule type" value="Genomic_DNA"/>
</dbReference>
<dbReference type="Proteomes" id="UP000748531">
    <property type="component" value="Unassembled WGS sequence"/>
</dbReference>
<dbReference type="InterPro" id="IPR016202">
    <property type="entry name" value="DNase_I"/>
</dbReference>
<evidence type="ECO:0008006" key="4">
    <source>
        <dbReference type="Google" id="ProtNLM"/>
    </source>
</evidence>
<dbReference type="GO" id="GO:0004536">
    <property type="term" value="F:DNA nuclease activity"/>
    <property type="evidence" value="ECO:0007669"/>
    <property type="project" value="InterPro"/>
</dbReference>
<evidence type="ECO:0000256" key="1">
    <source>
        <dbReference type="SAM" id="MobiDB-lite"/>
    </source>
</evidence>